<dbReference type="EMBL" id="MFUY01000017">
    <property type="protein sequence ID" value="OGI85984.1"/>
    <property type="molecule type" value="Genomic_DNA"/>
</dbReference>
<sequence length="105" mass="12027">MFWIIPIIFLILFEIVADIFAKEYSLKDHWYLWLGALLAYVIANMFWLWGIKSGSGLARGATIFSVVSAILAVIIGLYFYQEQTNKFQIAGMTLGVLSLILIFWE</sequence>
<evidence type="ECO:0000313" key="4">
    <source>
        <dbReference type="Proteomes" id="UP000176187"/>
    </source>
</evidence>
<feature type="transmembrane region" description="Helical" evidence="1">
    <location>
        <begin position="31"/>
        <end position="49"/>
    </location>
</feature>
<organism evidence="3 4">
    <name type="scientific">Candidatus Nomurabacteria bacterium RIFCSPLOWO2_01_FULL_41_12</name>
    <dbReference type="NCBI Taxonomy" id="1801774"/>
    <lineage>
        <taxon>Bacteria</taxon>
        <taxon>Candidatus Nomuraibacteriota</taxon>
    </lineage>
</organism>
<feature type="transmembrane region" description="Helical" evidence="1">
    <location>
        <begin position="61"/>
        <end position="81"/>
    </location>
</feature>
<feature type="transmembrane region" description="Helical" evidence="1">
    <location>
        <begin position="87"/>
        <end position="104"/>
    </location>
</feature>
<gene>
    <name evidence="3" type="ORF">A3A05_02635</name>
</gene>
<dbReference type="STRING" id="1801774.A3A05_02635"/>
<keyword evidence="1" id="KW-0812">Transmembrane</keyword>
<dbReference type="Gene3D" id="1.10.3730.20">
    <property type="match status" value="1"/>
</dbReference>
<evidence type="ECO:0000313" key="3">
    <source>
        <dbReference type="EMBL" id="OGI85984.1"/>
    </source>
</evidence>
<protein>
    <recommendedName>
        <fullName evidence="2">EamA domain-containing protein</fullName>
    </recommendedName>
</protein>
<comment type="caution">
    <text evidence="3">The sequence shown here is derived from an EMBL/GenBank/DDBJ whole genome shotgun (WGS) entry which is preliminary data.</text>
</comment>
<dbReference type="InterPro" id="IPR000620">
    <property type="entry name" value="EamA_dom"/>
</dbReference>
<keyword evidence="1" id="KW-1133">Transmembrane helix</keyword>
<feature type="domain" description="EamA" evidence="2">
    <location>
        <begin position="7"/>
        <end position="103"/>
    </location>
</feature>
<dbReference type="SUPFAM" id="SSF103481">
    <property type="entry name" value="Multidrug resistance efflux transporter EmrE"/>
    <property type="match status" value="1"/>
</dbReference>
<name>A0A1F6WVZ1_9BACT</name>
<dbReference type="GO" id="GO:0016020">
    <property type="term" value="C:membrane"/>
    <property type="evidence" value="ECO:0007669"/>
    <property type="project" value="InterPro"/>
</dbReference>
<evidence type="ECO:0000256" key="1">
    <source>
        <dbReference type="SAM" id="Phobius"/>
    </source>
</evidence>
<dbReference type="Pfam" id="PF00892">
    <property type="entry name" value="EamA"/>
    <property type="match status" value="1"/>
</dbReference>
<reference evidence="3 4" key="1">
    <citation type="journal article" date="2016" name="Nat. Commun.">
        <title>Thousands of microbial genomes shed light on interconnected biogeochemical processes in an aquifer system.</title>
        <authorList>
            <person name="Anantharaman K."/>
            <person name="Brown C.T."/>
            <person name="Hug L.A."/>
            <person name="Sharon I."/>
            <person name="Castelle C.J."/>
            <person name="Probst A.J."/>
            <person name="Thomas B.C."/>
            <person name="Singh A."/>
            <person name="Wilkins M.J."/>
            <person name="Karaoz U."/>
            <person name="Brodie E.L."/>
            <person name="Williams K.H."/>
            <person name="Hubbard S.S."/>
            <person name="Banfield J.F."/>
        </authorList>
    </citation>
    <scope>NUCLEOTIDE SEQUENCE [LARGE SCALE GENOMIC DNA]</scope>
</reference>
<dbReference type="InterPro" id="IPR037185">
    <property type="entry name" value="EmrE-like"/>
</dbReference>
<evidence type="ECO:0000259" key="2">
    <source>
        <dbReference type="Pfam" id="PF00892"/>
    </source>
</evidence>
<keyword evidence="1" id="KW-0472">Membrane</keyword>
<proteinExistence type="predicted"/>
<dbReference type="AlphaFoldDB" id="A0A1F6WVZ1"/>
<dbReference type="Proteomes" id="UP000176187">
    <property type="component" value="Unassembled WGS sequence"/>
</dbReference>
<accession>A0A1F6WVZ1</accession>